<evidence type="ECO:0000313" key="3">
    <source>
        <dbReference type="Proteomes" id="UP000053558"/>
    </source>
</evidence>
<dbReference type="InterPro" id="IPR015943">
    <property type="entry name" value="WD40/YVTN_repeat-like_dom_sf"/>
</dbReference>
<dbReference type="GO" id="GO:0017057">
    <property type="term" value="F:6-phosphogluconolactonase activity"/>
    <property type="evidence" value="ECO:0007669"/>
    <property type="project" value="TreeGrafter"/>
</dbReference>
<dbReference type="InterPro" id="IPR019405">
    <property type="entry name" value="Lactonase_7-beta_prop"/>
</dbReference>
<dbReference type="SUPFAM" id="SSF75011">
    <property type="entry name" value="3-carboxy-cis,cis-mucoante lactonizing enzyme"/>
    <property type="match status" value="1"/>
</dbReference>
<gene>
    <name evidence="2" type="ORF">CONPUDRAFT_169388</name>
</gene>
<evidence type="ECO:0000256" key="1">
    <source>
        <dbReference type="ARBA" id="ARBA00005564"/>
    </source>
</evidence>
<dbReference type="RefSeq" id="XP_007774295.1">
    <property type="nucleotide sequence ID" value="XM_007776105.1"/>
</dbReference>
<keyword evidence="2" id="KW-0413">Isomerase</keyword>
<evidence type="ECO:0000313" key="2">
    <source>
        <dbReference type="EMBL" id="EIW75591.1"/>
    </source>
</evidence>
<dbReference type="KEGG" id="cput:CONPUDRAFT_169388"/>
<dbReference type="OMA" id="NRNVGVQ"/>
<accession>A0A5M3MAB8</accession>
<dbReference type="GO" id="GO:0016853">
    <property type="term" value="F:isomerase activity"/>
    <property type="evidence" value="ECO:0007669"/>
    <property type="project" value="UniProtKB-KW"/>
</dbReference>
<dbReference type="Proteomes" id="UP000053558">
    <property type="component" value="Unassembled WGS sequence"/>
</dbReference>
<reference evidence="3" key="1">
    <citation type="journal article" date="2012" name="Science">
        <title>The Paleozoic origin of enzymatic lignin decomposition reconstructed from 31 fungal genomes.</title>
        <authorList>
            <person name="Floudas D."/>
            <person name="Binder M."/>
            <person name="Riley R."/>
            <person name="Barry K."/>
            <person name="Blanchette R.A."/>
            <person name="Henrissat B."/>
            <person name="Martinez A.T."/>
            <person name="Otillar R."/>
            <person name="Spatafora J.W."/>
            <person name="Yadav J.S."/>
            <person name="Aerts A."/>
            <person name="Benoit I."/>
            <person name="Boyd A."/>
            <person name="Carlson A."/>
            <person name="Copeland A."/>
            <person name="Coutinho P.M."/>
            <person name="de Vries R.P."/>
            <person name="Ferreira P."/>
            <person name="Findley K."/>
            <person name="Foster B."/>
            <person name="Gaskell J."/>
            <person name="Glotzer D."/>
            <person name="Gorecki P."/>
            <person name="Heitman J."/>
            <person name="Hesse C."/>
            <person name="Hori C."/>
            <person name="Igarashi K."/>
            <person name="Jurgens J.A."/>
            <person name="Kallen N."/>
            <person name="Kersten P."/>
            <person name="Kohler A."/>
            <person name="Kuees U."/>
            <person name="Kumar T.K.A."/>
            <person name="Kuo A."/>
            <person name="LaButti K."/>
            <person name="Larrondo L.F."/>
            <person name="Lindquist E."/>
            <person name="Ling A."/>
            <person name="Lombard V."/>
            <person name="Lucas S."/>
            <person name="Lundell T."/>
            <person name="Martin R."/>
            <person name="McLaughlin D.J."/>
            <person name="Morgenstern I."/>
            <person name="Morin E."/>
            <person name="Murat C."/>
            <person name="Nagy L.G."/>
            <person name="Nolan M."/>
            <person name="Ohm R.A."/>
            <person name="Patyshakuliyeva A."/>
            <person name="Rokas A."/>
            <person name="Ruiz-Duenas F.J."/>
            <person name="Sabat G."/>
            <person name="Salamov A."/>
            <person name="Samejima M."/>
            <person name="Schmutz J."/>
            <person name="Slot J.C."/>
            <person name="St John F."/>
            <person name="Stenlid J."/>
            <person name="Sun H."/>
            <person name="Sun S."/>
            <person name="Syed K."/>
            <person name="Tsang A."/>
            <person name="Wiebenga A."/>
            <person name="Young D."/>
            <person name="Pisabarro A."/>
            <person name="Eastwood D.C."/>
            <person name="Martin F."/>
            <person name="Cullen D."/>
            <person name="Grigoriev I.V."/>
            <person name="Hibbett D.S."/>
        </authorList>
    </citation>
    <scope>NUCLEOTIDE SEQUENCE [LARGE SCALE GENOMIC DNA]</scope>
    <source>
        <strain evidence="3">RWD-64-598 SS2</strain>
    </source>
</reference>
<protein>
    <submittedName>
        <fullName evidence="2">Putative isomerase YbhE</fullName>
    </submittedName>
</protein>
<keyword evidence="3" id="KW-1185">Reference proteome</keyword>
<dbReference type="OrthoDB" id="9972196at2759"/>
<dbReference type="EMBL" id="JH711588">
    <property type="protein sequence ID" value="EIW75591.1"/>
    <property type="molecule type" value="Genomic_DNA"/>
</dbReference>
<dbReference type="Gene3D" id="2.130.10.10">
    <property type="entry name" value="YVTN repeat-like/Quinoprotein amine dehydrogenase"/>
    <property type="match status" value="1"/>
</dbReference>
<dbReference type="PANTHER" id="PTHR30344:SF1">
    <property type="entry name" value="6-PHOSPHOGLUCONOLACTONASE"/>
    <property type="match status" value="1"/>
</dbReference>
<dbReference type="PANTHER" id="PTHR30344">
    <property type="entry name" value="6-PHOSPHOGLUCONOLACTONASE-RELATED"/>
    <property type="match status" value="1"/>
</dbReference>
<dbReference type="InterPro" id="IPR050282">
    <property type="entry name" value="Cycloisomerase_2"/>
</dbReference>
<organism evidence="2 3">
    <name type="scientific">Coniophora puteana (strain RWD-64-598)</name>
    <name type="common">Brown rot fungus</name>
    <dbReference type="NCBI Taxonomy" id="741705"/>
    <lineage>
        <taxon>Eukaryota</taxon>
        <taxon>Fungi</taxon>
        <taxon>Dikarya</taxon>
        <taxon>Basidiomycota</taxon>
        <taxon>Agaricomycotina</taxon>
        <taxon>Agaricomycetes</taxon>
        <taxon>Agaricomycetidae</taxon>
        <taxon>Boletales</taxon>
        <taxon>Coniophorineae</taxon>
        <taxon>Coniophoraceae</taxon>
        <taxon>Coniophora</taxon>
    </lineage>
</organism>
<comment type="caution">
    <text evidence="2">The sequence shown here is derived from an EMBL/GenBank/DDBJ whole genome shotgun (WGS) entry which is preliminary data.</text>
</comment>
<dbReference type="AlphaFoldDB" id="A0A5M3MAB8"/>
<dbReference type="Pfam" id="PF10282">
    <property type="entry name" value="Lactonase"/>
    <property type="match status" value="1"/>
</dbReference>
<dbReference type="GeneID" id="19206212"/>
<proteinExistence type="inferred from homology"/>
<sequence length="363" mass="38202">MVNITILAGGYTSFIASYVFNTDTETLTYLNQYQTGDNPSWIIGHPTNASILYAANEDTPGALQSFVVGDDGALTTVDTIYSGGNGPPYVGPLTTGQIAVADYGSGQASVIATQADGLHFVNGSNTITFPTKDSGPYAGVSEPHMALQVGEEVFVPDRSGDTIWRIGQDGDSAGQWSLHGQIQHPNGTGPRHIRVVDNMLYTVHEFASTLTMQAVPSYPNGTSDIIANVSIIPPNPPSGSSFAGGELLAPPPSTAFPKQYFYASNRNLGTQDPRGDSIAIFENDNNQQLTLVQQVYTGLDQIRGVMVGPSEDGADAYFVAAGVAGTAGVKVFKRTDGGANMTLVATDTTLPTRTSFVLIPQGK</sequence>
<comment type="similarity">
    <text evidence="1">Belongs to the cycloisomerase 2 family.</text>
</comment>
<name>A0A5M3MAB8_CONPW</name>